<feature type="domain" description="NAD-dependent epimerase/dehydratase" evidence="2">
    <location>
        <begin position="3"/>
        <end position="214"/>
    </location>
</feature>
<dbReference type="PANTHER" id="PTHR43000">
    <property type="entry name" value="DTDP-D-GLUCOSE 4,6-DEHYDRATASE-RELATED"/>
    <property type="match status" value="1"/>
</dbReference>
<dbReference type="SUPFAM" id="SSF51735">
    <property type="entry name" value="NAD(P)-binding Rossmann-fold domains"/>
    <property type="match status" value="1"/>
</dbReference>
<dbReference type="EMBL" id="MT143680">
    <property type="protein sequence ID" value="QJB00087.1"/>
    <property type="molecule type" value="Genomic_DNA"/>
</dbReference>
<dbReference type="InterPro" id="IPR001509">
    <property type="entry name" value="Epimerase_deHydtase"/>
</dbReference>
<dbReference type="Pfam" id="PF01370">
    <property type="entry name" value="Epimerase"/>
    <property type="match status" value="1"/>
</dbReference>
<evidence type="ECO:0000313" key="3">
    <source>
        <dbReference type="EMBL" id="QJB00087.1"/>
    </source>
</evidence>
<organism evidence="3">
    <name type="scientific">viral metagenome</name>
    <dbReference type="NCBI Taxonomy" id="1070528"/>
    <lineage>
        <taxon>unclassified sequences</taxon>
        <taxon>metagenomes</taxon>
        <taxon>organismal metagenomes</taxon>
    </lineage>
</organism>
<sequence length="296" mass="32613">MRILVTGGAGFIGSAFMSKLLTEGHTPTSFDLKPSPVGDEGIIGDILDQDAVDNAVKRTDRVFHFAAAADLNYCAAHSQKAIDLNVRGTHTFAKACAKYAVPLHFASTCCVYGDTPDHPSDESSIPVPTEIYAVTKIAAEEILKEYAAKKYLPYTILRLGTTYGSGMRGALAIYWWITEAAKGVPLTIHGTGEQTRSMIYIDDLVEALYKVATSRITNMTLNLTRPEEKSVLETAGLVNKLMDRTPDNIWFTDDRPGQIMKESININKASTLLNWFPHTSLEEGIRKTIPWVLEQN</sequence>
<dbReference type="AlphaFoldDB" id="A0A6M3LXH3"/>
<gene>
    <name evidence="3" type="ORF">MM171A00707_0020</name>
</gene>
<accession>A0A6M3LXH3</accession>
<comment type="similarity">
    <text evidence="1">Belongs to the NAD(P)-dependent epimerase/dehydratase family.</text>
</comment>
<dbReference type="Gene3D" id="3.40.50.720">
    <property type="entry name" value="NAD(P)-binding Rossmann-like Domain"/>
    <property type="match status" value="1"/>
</dbReference>
<evidence type="ECO:0000256" key="1">
    <source>
        <dbReference type="ARBA" id="ARBA00007637"/>
    </source>
</evidence>
<name>A0A6M3LXH3_9ZZZZ</name>
<protein>
    <submittedName>
        <fullName evidence="3">Putative NADH dehydrogenase</fullName>
    </submittedName>
</protein>
<dbReference type="InterPro" id="IPR036291">
    <property type="entry name" value="NAD(P)-bd_dom_sf"/>
</dbReference>
<evidence type="ECO:0000259" key="2">
    <source>
        <dbReference type="Pfam" id="PF01370"/>
    </source>
</evidence>
<reference evidence="3" key="1">
    <citation type="submission" date="2020-03" db="EMBL/GenBank/DDBJ databases">
        <title>The deep terrestrial virosphere.</title>
        <authorList>
            <person name="Holmfeldt K."/>
            <person name="Nilsson E."/>
            <person name="Simone D."/>
            <person name="Lopez-Fernandez M."/>
            <person name="Wu X."/>
            <person name="de Brujin I."/>
            <person name="Lundin D."/>
            <person name="Andersson A."/>
            <person name="Bertilsson S."/>
            <person name="Dopson M."/>
        </authorList>
    </citation>
    <scope>NUCLEOTIDE SEQUENCE</scope>
    <source>
        <strain evidence="3">MM171A00707</strain>
    </source>
</reference>
<proteinExistence type="inferred from homology"/>